<accession>A0A7W0CQQ8</accession>
<evidence type="ECO:0000313" key="1">
    <source>
        <dbReference type="EMBL" id="MBA2895591.1"/>
    </source>
</evidence>
<dbReference type="AlphaFoldDB" id="A0A7W0CQQ8"/>
<proteinExistence type="predicted"/>
<gene>
    <name evidence="1" type="ORF">HNR30_006977</name>
</gene>
<name>A0A7W0CQQ8_9ACTN</name>
<keyword evidence="2" id="KW-1185">Reference proteome</keyword>
<reference evidence="1 2" key="1">
    <citation type="submission" date="2020-07" db="EMBL/GenBank/DDBJ databases">
        <title>Genomic Encyclopedia of Type Strains, Phase IV (KMG-IV): sequencing the most valuable type-strain genomes for metagenomic binning, comparative biology and taxonomic classification.</title>
        <authorList>
            <person name="Goeker M."/>
        </authorList>
    </citation>
    <scope>NUCLEOTIDE SEQUENCE [LARGE SCALE GENOMIC DNA]</scope>
    <source>
        <strain evidence="1 2">DSM 45533</strain>
    </source>
</reference>
<dbReference type="Proteomes" id="UP000530928">
    <property type="component" value="Unassembled WGS sequence"/>
</dbReference>
<organism evidence="1 2">
    <name type="scientific">Nonomuraea soli</name>
    <dbReference type="NCBI Taxonomy" id="1032476"/>
    <lineage>
        <taxon>Bacteria</taxon>
        <taxon>Bacillati</taxon>
        <taxon>Actinomycetota</taxon>
        <taxon>Actinomycetes</taxon>
        <taxon>Streptosporangiales</taxon>
        <taxon>Streptosporangiaceae</taxon>
        <taxon>Nonomuraea</taxon>
    </lineage>
</organism>
<comment type="caution">
    <text evidence="1">The sequence shown here is derived from an EMBL/GenBank/DDBJ whole genome shotgun (WGS) entry which is preliminary data.</text>
</comment>
<dbReference type="RefSeq" id="WP_181614315.1">
    <property type="nucleotide sequence ID" value="NZ_BAABAM010000011.1"/>
</dbReference>
<dbReference type="EMBL" id="JACDUR010000007">
    <property type="protein sequence ID" value="MBA2895591.1"/>
    <property type="molecule type" value="Genomic_DNA"/>
</dbReference>
<sequence length="175" mass="19734">MTYGVRQFQLTLMHRMRDLNSDRVQQALTDLRASRAEEGAAHSQWTRRTFYAKGLSPYRSALGEPSYRGEHALGAVTCDIVRWALPYWPGLEFEVMVGPDRRVWNQWFVRPAGDKKVSLAGLRPWTCVIGDVCASFAGARQGEGAAPQQWTVDFVHDGRPYQARFVYGLLQSVAG</sequence>
<evidence type="ECO:0000313" key="2">
    <source>
        <dbReference type="Proteomes" id="UP000530928"/>
    </source>
</evidence>
<protein>
    <submittedName>
        <fullName evidence="1">Uncharacterized protein</fullName>
    </submittedName>
</protein>